<dbReference type="Proteomes" id="UP000325440">
    <property type="component" value="Unassembled WGS sequence"/>
</dbReference>
<accession>A0A5E4NHG9</accession>
<proteinExistence type="predicted"/>
<reference evidence="1 2" key="1">
    <citation type="submission" date="2019-08" db="EMBL/GenBank/DDBJ databases">
        <authorList>
            <person name="Alioto T."/>
            <person name="Alioto T."/>
            <person name="Gomez Garrido J."/>
        </authorList>
    </citation>
    <scope>NUCLEOTIDE SEQUENCE [LARGE SCALE GENOMIC DNA]</scope>
</reference>
<evidence type="ECO:0000313" key="2">
    <source>
        <dbReference type="Proteomes" id="UP000325440"/>
    </source>
</evidence>
<name>A0A5E4NHG9_9HEMI</name>
<dbReference type="PANTHER" id="PTHR36688">
    <property type="entry name" value="ENDO/EXONUCLEASE/PHOSPHATASE DOMAIN-CONTAINING PROTEIN"/>
    <property type="match status" value="1"/>
</dbReference>
<dbReference type="EMBL" id="CABPRJ010001967">
    <property type="protein sequence ID" value="VVC42612.1"/>
    <property type="molecule type" value="Genomic_DNA"/>
</dbReference>
<dbReference type="OrthoDB" id="6629845at2759"/>
<dbReference type="AlphaFoldDB" id="A0A5E4NHG9"/>
<evidence type="ECO:0000313" key="1">
    <source>
        <dbReference type="EMBL" id="VVC42612.1"/>
    </source>
</evidence>
<protein>
    <recommendedName>
        <fullName evidence="3">Endonuclease/exonuclease/phosphatase</fullName>
    </recommendedName>
</protein>
<dbReference type="InterPro" id="IPR052560">
    <property type="entry name" value="RdDP_mobile_element"/>
</dbReference>
<sequence length="288" mass="33797">MLAVFQPMGICPFFHIFAQRLEWEVLPEIYSSDHIKIKIKILPRHVDNIYSNKERWNIKNPNWNLYTDLLEEEIKKILDLNIIDIEETTQTFTNLITDIAKKSIGTTKQTKKPRVPWWNNNIKEVISDKNKALIKFKNSKKESWNEFTSTINVKTNPSEVWRKIKSLKGLTRNNDIFIKTNQNTITDQTEVADILGNFFHENSSDKTYNKKFINEIKIPKENNQTKSTIDPNNLDQINLNLKISMEELEQTLKDCKSKSPDPDKIPYSFLFNSGISTKQHLLNIYNHI</sequence>
<evidence type="ECO:0008006" key="3">
    <source>
        <dbReference type="Google" id="ProtNLM"/>
    </source>
</evidence>
<keyword evidence="2" id="KW-1185">Reference proteome</keyword>
<dbReference type="PANTHER" id="PTHR36688:SF2">
    <property type="entry name" value="ENDONUCLEASE_EXONUCLEASE_PHOSPHATASE DOMAIN-CONTAINING PROTEIN"/>
    <property type="match status" value="1"/>
</dbReference>
<gene>
    <name evidence="1" type="ORF">CINCED_3A016143</name>
</gene>
<organism evidence="1 2">
    <name type="scientific">Cinara cedri</name>
    <dbReference type="NCBI Taxonomy" id="506608"/>
    <lineage>
        <taxon>Eukaryota</taxon>
        <taxon>Metazoa</taxon>
        <taxon>Ecdysozoa</taxon>
        <taxon>Arthropoda</taxon>
        <taxon>Hexapoda</taxon>
        <taxon>Insecta</taxon>
        <taxon>Pterygota</taxon>
        <taxon>Neoptera</taxon>
        <taxon>Paraneoptera</taxon>
        <taxon>Hemiptera</taxon>
        <taxon>Sternorrhyncha</taxon>
        <taxon>Aphidomorpha</taxon>
        <taxon>Aphidoidea</taxon>
        <taxon>Aphididae</taxon>
        <taxon>Lachninae</taxon>
        <taxon>Cinara</taxon>
    </lineage>
</organism>